<dbReference type="EnsemblProtists" id="PYU1_T008505">
    <property type="protein sequence ID" value="PYU1_T008505"/>
    <property type="gene ID" value="PYU1_G008489"/>
</dbReference>
<evidence type="ECO:0008006" key="10">
    <source>
        <dbReference type="Google" id="ProtNLM"/>
    </source>
</evidence>
<feature type="compositionally biased region" description="Low complexity" evidence="5">
    <location>
        <begin position="1073"/>
        <end position="1086"/>
    </location>
</feature>
<evidence type="ECO:0000313" key="8">
    <source>
        <dbReference type="EnsemblProtists" id="PYU1_T008505"/>
    </source>
</evidence>
<keyword evidence="3" id="KW-0445">Lipid transport</keyword>
<feature type="coiled-coil region" evidence="4">
    <location>
        <begin position="88"/>
        <end position="129"/>
    </location>
</feature>
<organism evidence="8 9">
    <name type="scientific">Globisporangium ultimum (strain ATCC 200006 / CBS 805.95 / DAOM BR144)</name>
    <name type="common">Pythium ultimum</name>
    <dbReference type="NCBI Taxonomy" id="431595"/>
    <lineage>
        <taxon>Eukaryota</taxon>
        <taxon>Sar</taxon>
        <taxon>Stramenopiles</taxon>
        <taxon>Oomycota</taxon>
        <taxon>Peronosporomycetes</taxon>
        <taxon>Pythiales</taxon>
        <taxon>Pythiaceae</taxon>
        <taxon>Globisporangium</taxon>
    </lineage>
</organism>
<reference evidence="9" key="2">
    <citation type="submission" date="2010-04" db="EMBL/GenBank/DDBJ databases">
        <authorList>
            <person name="Buell R."/>
            <person name="Hamilton J."/>
            <person name="Hostetler J."/>
        </authorList>
    </citation>
    <scope>NUCLEOTIDE SEQUENCE [LARGE SCALE GENOMIC DNA]</scope>
    <source>
        <strain evidence="9">DAOM:BR144</strain>
    </source>
</reference>
<reference evidence="8" key="3">
    <citation type="submission" date="2015-02" db="UniProtKB">
        <authorList>
            <consortium name="EnsemblProtists"/>
        </authorList>
    </citation>
    <scope>IDENTIFICATION</scope>
    <source>
        <strain evidence="8">DAOM BR144</strain>
    </source>
</reference>
<evidence type="ECO:0000256" key="2">
    <source>
        <dbReference type="ARBA" id="ARBA00022448"/>
    </source>
</evidence>
<dbReference type="eggNOG" id="KOG1809">
    <property type="taxonomic scope" value="Eukaryota"/>
</dbReference>
<feature type="domain" description="Vacuolar protein sorting-associated protein 13 VPS13 adaptor binding" evidence="7">
    <location>
        <begin position="3297"/>
        <end position="3532"/>
    </location>
</feature>
<evidence type="ECO:0000256" key="1">
    <source>
        <dbReference type="ARBA" id="ARBA00006545"/>
    </source>
</evidence>
<feature type="region of interest" description="Disordered" evidence="5">
    <location>
        <begin position="1977"/>
        <end position="2009"/>
    </location>
</feature>
<feature type="region of interest" description="Disordered" evidence="5">
    <location>
        <begin position="403"/>
        <end position="458"/>
    </location>
</feature>
<dbReference type="EMBL" id="GL376613">
    <property type="status" value="NOT_ANNOTATED_CDS"/>
    <property type="molecule type" value="Genomic_DNA"/>
</dbReference>
<name>K3WU58_GLOUD</name>
<keyword evidence="2" id="KW-0813">Transport</keyword>
<keyword evidence="4" id="KW-0175">Coiled coil</keyword>
<feature type="region of interest" description="Disordered" evidence="5">
    <location>
        <begin position="491"/>
        <end position="522"/>
    </location>
</feature>
<evidence type="ECO:0000259" key="6">
    <source>
        <dbReference type="Pfam" id="PF12624"/>
    </source>
</evidence>
<protein>
    <recommendedName>
        <fullName evidence="10">Vacuolar protein sorting-associated protein</fullName>
    </recommendedName>
</protein>
<feature type="region of interest" description="Disordered" evidence="5">
    <location>
        <begin position="581"/>
        <end position="605"/>
    </location>
</feature>
<evidence type="ECO:0000313" key="9">
    <source>
        <dbReference type="Proteomes" id="UP000019132"/>
    </source>
</evidence>
<dbReference type="InParanoid" id="K3WU58"/>
<proteinExistence type="inferred from homology"/>
<feature type="domain" description="Vacuolar protein sorting-associated protein 13 VPS13 adaptor binding" evidence="7">
    <location>
        <begin position="2808"/>
        <end position="3155"/>
    </location>
</feature>
<dbReference type="InterPro" id="IPR026847">
    <property type="entry name" value="VPS13"/>
</dbReference>
<feature type="region of interest" description="Disordered" evidence="5">
    <location>
        <begin position="1073"/>
        <end position="1100"/>
    </location>
</feature>
<feature type="compositionally biased region" description="Acidic residues" evidence="5">
    <location>
        <begin position="409"/>
        <end position="420"/>
    </location>
</feature>
<dbReference type="OMA" id="SPTARCW"/>
<feature type="compositionally biased region" description="Basic and acidic residues" evidence="5">
    <location>
        <begin position="2232"/>
        <end position="2262"/>
    </location>
</feature>
<dbReference type="VEuPathDB" id="FungiDB:PYU1_G008489"/>
<feature type="compositionally biased region" description="Low complexity" evidence="5">
    <location>
        <begin position="449"/>
        <end position="458"/>
    </location>
</feature>
<dbReference type="InterPro" id="IPR009543">
    <property type="entry name" value="VPS13_VAB"/>
</dbReference>
<dbReference type="GO" id="GO:0006623">
    <property type="term" value="P:protein targeting to vacuole"/>
    <property type="evidence" value="ECO:0007669"/>
    <property type="project" value="TreeGrafter"/>
</dbReference>
<accession>K3WU58</accession>
<evidence type="ECO:0000256" key="5">
    <source>
        <dbReference type="SAM" id="MobiDB-lite"/>
    </source>
</evidence>
<feature type="region of interest" description="Disordered" evidence="5">
    <location>
        <begin position="1696"/>
        <end position="1735"/>
    </location>
</feature>
<evidence type="ECO:0000256" key="4">
    <source>
        <dbReference type="SAM" id="Coils"/>
    </source>
</evidence>
<dbReference type="eggNOG" id="KOG1796">
    <property type="taxonomic scope" value="Eukaryota"/>
</dbReference>
<sequence>MFETLVTGLLTSALGNYIDPKCFSSDKINVAVWSGYVVLHALEIKPNVIAHPALNLVRGMVGSIELKIPWNRLHSDSVVVTIDDVYLLVRTEEEIERVMLEMDEFAIKKKLLEELYAQAKKQQEEEESAPSSSSEKGFAARLINKIIDNLELHVRRIHVRLEDYGTGDHPFALGLTIESVHVQSTNSSWQPSYVDASKSNEPRIYKIVELNHLSVYLNPDCNVFRNQEIDFETCSLEEFSSFFNRSIPKRFDDRHYQHMQLYPSHQQHHFLLKPIDANARLIVNRDPFDNSGPKFELDVSVPEVALRLEDSQYCDLLYLASAFQVPDHVAKYQQYKRLRPRNVVLDAEPGEWWQYAINAVMQDVRNKKQRWSWAYMKQRRDDRKRYVSAWERKSRHLLDENRRGYTVSDSEEDEIEEEGGEQIQSGITASDDEDDKRSIFSSGDESRASSKSGSSSDGNLSILEEIERRRPVEDILLFRYLADRRVLETTTANHSDSDRESKLPMPASATFSDSESVDTDVTESTLPTEIKFQSWGAWMFGWTSKLTASSDGLPSEAPRRVLPEVELRELYKILEYEPSKRSKNAKKKQKNRDHGATEDQFYDFDQEDQDHSVVSRITVTLEKGSLTLSSDPEANKKLERDDPSFSKKYAPTDFLLGTFSHLQLAAVAKNDAMKVDVSLQSIEAFDESAESSSFSRLLSRKQSGVLGGNEGDGGSTNTFSGPVFLMSYETNPVNSSADAALFIHLDPLEIVLSPTARCWGRLTSYLNTPKVLGLWAELEVASLNDIVNLKARTEAKLKYAMANRIALSVDLRIQAPVLIIPESDTDINCARLVVDLGHINFRTDRLSKLDGDSVNNLSSSTAALNGAGGSSLMLLNPSSSPNLTSSTSFVKQLYDEAEKGEGAIRWKEEFYDKFSITVTNIHVLLVPYGKKRHENNPVASVPPQLGGTYYEEQDYELIQRFNINVTLRTSVLPLDATLTRVYVHADLPALTFNMSLEKYFQLIYLVDRFSIAKSPATDASQADGGFFDSTDLFEGLDSNPFDQDDRLLSLRKNSFLSTSMLKRFMLDDDESYLESSTTETTQAGTGDSDEESSTGSDDTWFSITSGNVDLNLPSVGSMDMYADAESYPSDRPARSNSTTVPSVQNSQKSPRPGKKAKRKVRTYQSTQRTELLDRRLLVCTFTFPLISIQLKKPASSNVPASASYRYDGSDFEEDFTDNGTILVKLQGLRIRLARKTLSTQANVSFRSLEVEDYLDASGKSSEFLLFSCPTISAPFSMRAPQRRSGKFMNVSAIPRRRPSRQRERVISFQRADVAHAPNYHHNAAPPENLLDLIYSSTNDSMTGDEVLRDVDIRVGSIQFNFDQSYICSLLELIDETSTKLALVPASVRSPDIVNDAPQDEIDDILPPLELTPSIHQEYSLPMSLTESVRADLEKARKVFLKEQNDSESKNLRSSESAQRRKPVMLKLTARFQSMSVCFGDRGEPEASVAVLRLHALVNTTDEGDLVVKGTIGDVKLFDLNPKKSTTDGQSDGFTHGSSDHDASRNEYTNIFGLDVTSNGTPHYIAGLECRVANKAELDEDACDGVSSEPKPRGEQKSKLSITIQPVQLLVQPDFVENMTSYILDGPLRMYLLTRGDAHGLHAKWPSSGRHPRSQSFALENSSFHDALLLSPPPNSGFMSPQLERLTPFFDAIGTSNKRAEKTNSRSSPPERQLKVEIPAVEGSNENVQEKEKSAQQTSVLGEFDIELKVLNASIVLPFTQADSPVAGGLRIDLGTLLGTIEPKLFGAKEGVTCSWAGSDVNLAVSGMEIKFVHEQQITVLEKTGIRVHIELPTHLVPVESTVSGGFAEDLSGAPESPGTNVSVTVSPVCFNVGDKTICLGLDVFYGTIKPILDIAKVVGHKRDRDDADSLLGSVTIKEDFAIHEEVQGASDTTQVRRGGMTAIIVLEEIKLVLLAYSEAPQQFEVWMKNAVDASEEAHSRDAGTAFGNGHPGSPRKQRHDDGGKRSISHRVPDSTIIAEVAAVGMQVKASIKSFEVQSGMHTFPAKYEFSLQQATIRDKVADPEEFIVDLFGAANHLRKPSNGVERAYRQSMSNESHAQDRPSSFDLRLRQSLSLGDAVENATSNPDDPQLIVRLNTSQEPDNENSNAANSLVVCLASARFNVLPRTLLRLEHFGMEAYMAAKRRMYHLQLHYKPRMLVTASTTGNHAYMDGFRDFSDTRAEDSMLRANLLPDREEQSRSVGLKSERKESIAESAKDSDAKRSTVMSPVGQRLIIDLDVTHRKLSTSELPTAEESLGDQESIQVVQELDAQNAANANAEKNILRWMMHIELLNVQLWLLSTEKKAEAAGVKLSANLRADMSSSSGDQKHPTDSRMELLTGSAEINDVEVCICSPVEELVDVDSRNAKGVHFPWTIVEPFNMQIGFSSALCTRRLQTKDEKKVVVLSETAAPLSTFEDNQDLFNNLLSELPLEWQEWVLHQPSLQVDEIISRISYRNFPVLLKTGSSLSSMIHAEDKIRQTFTARMKSLEEEFEWNFADEPHDENYRSSLEKHDAQAYADEMNKEEEISKRVVTMSTLHMGGVQFKLINNIVDQESPVVGFNIAEVNASHQSKLNDEFELLIGTTVDAWYHNLRLVTSEPLIEPWKTEIAISKKPTSQLTLNPTGPGDVQTPLEVTISSKDNLQFNLTEAFIANSMAANRAWKWVVNEGGDPREMTEYSTYWIRNNTGLNLHYWGKSCKASTLLPGGEEPLEFVEADVNEEPFFNDQKTGDGFQYSGNGEDKSYPANNRQIYISVYVDQELTDDESSHGAKWQSETAIPVDQVDSRMYALVDTDGDNSFAKLRKCECVIDVLVERGCKFFVVRSTLLLENNTGSDLEVEFMPPPARYVSRISGSTGPHGMEIPSWKSVVKASSVVPVPLHLVSLGEGYVLVRPPEIQPGDVSTKTLPKAYAKARVRLPLLDRDTVNANVDELESAQNTMKFHRLYSDRPVRPFVMNACLSNSNGAVYHRTLSFHPPLVLHNLTAGPLEFCLFTPSDWTPGAKDSSKLHQGWEDSQQRLRERGVINVADTLVWHLSDWDTPLELSVRMKGFEWSEPILLSKDVVDFERIKMKDVVTDSYLYITAESEVRESKCREIFLYVPYWIVNLTGLKLEYEYDEERIGHEHLTTMLAGQKRLDREELLLKENQRARLAKHERNPHLVYAPYMPNAVNGDGADLGSTSQSDELVQLGDDGRTERKRRHPCLLPGVPPIKGLLDLLPKSMEDPKALGQLEVLQVCHSDYRLEKGCVRLRVNDDEVANIDSAKENSQRRWSDVITLDQTGTSGEIEAADYGASKNYSIGYSISAAKGRYSRTKVVMLTPRFMLINTLDCAIEVCHSSAKFSGTTTSAIDIGSSVHLPNNGMMSSMNSVVHLEAGAYADFHWTLRFGKTRAIRCRLAEYGWSWSGAVPLGESGEYAVRMRHESTRESKLLRLTLKLDGSCVCVYFREESASAPPYRVENYSLETLRIHQHRVRRSEILLPHHSLDYAWDEPTQERMLVVDMLPSAAGDNSRPLRIGTFLLDKIQRYPDALGGTLGIEVSTDGPTRVLRFTDARLRGDRSNDLLAVPSDNTTTKESGGHEFLCRFVTAPSLHLVLQLQGVGVSVVDGIPKELMYMSVSGIFLEVIMSEEDREKTSAFITGSDGAVSRLERETTARIIATRFEISDVQIDNQLQTTPFPVLLRFSNSASRSQNVNGEITNVPALQIYLVKHDEYAGINFIRHFSATALPVHIRVDGSLLSHLAPLMIHANASTDYMGKSKSGAASGGVRNNLLLEDFNASLEVNVKILAAIREEGESTSAAPSNASLHTNRSSMHENYLVSTNGQNYSASIPVYPIQGKFVTKDEEKKLYFEEFYIDPIRATVSFTLGSGASAIVDGQYGGSASSSSMYSFSDSSRNSSVITVGPLRLILNAIGTSLTKIANAPFKLKALEINHSFMQPDALVTRLTSHYQSEALRQAYVILGSVDVLGNPMIAWKNLKGGFQDFIYEPAYGISKSPQEFAFGMGRGTLSLVRASVYTFLDFNSRILTASSLGLSEACLKLDDYTGYPATRNIYQGFAQGISGIVVSPIHSVEVNGIRGVIPGIFAGVFGLVLKPLLGISLAAATTTATLRDAVDPNTKALLRRVRPPRFIDFRTRRLKVYSYIESLGEEIVSKLRGGRYRADGYLGHVDLKQKCFLVTRKRILLLDVRGSQKYDVEWELLADEVVMIESKGHDEMTIYFIREEFNQRRRAPVVLNGMLLNKYVVALPDSKMLFVRAMLQQMERSLITKTNSGSIATEQWALGASPIDRSPWPVHHQQRGAFEYPMFRIPTLLPTRSFSSLSQPQPQQQQ</sequence>
<reference evidence="9" key="1">
    <citation type="journal article" date="2010" name="Genome Biol.">
        <title>Genome sequence of the necrotrophic plant pathogen Pythium ultimum reveals original pathogenicity mechanisms and effector repertoire.</title>
        <authorList>
            <person name="Levesque C.A."/>
            <person name="Brouwer H."/>
            <person name="Cano L."/>
            <person name="Hamilton J.P."/>
            <person name="Holt C."/>
            <person name="Huitema E."/>
            <person name="Raffaele S."/>
            <person name="Robideau G.P."/>
            <person name="Thines M."/>
            <person name="Win J."/>
            <person name="Zerillo M.M."/>
            <person name="Beakes G.W."/>
            <person name="Boore J.L."/>
            <person name="Busam D."/>
            <person name="Dumas B."/>
            <person name="Ferriera S."/>
            <person name="Fuerstenberg S.I."/>
            <person name="Gachon C.M."/>
            <person name="Gaulin E."/>
            <person name="Govers F."/>
            <person name="Grenville-Briggs L."/>
            <person name="Horner N."/>
            <person name="Hostetler J."/>
            <person name="Jiang R.H."/>
            <person name="Johnson J."/>
            <person name="Krajaejun T."/>
            <person name="Lin H."/>
            <person name="Meijer H.J."/>
            <person name="Moore B."/>
            <person name="Morris P."/>
            <person name="Phuntmart V."/>
            <person name="Puiu D."/>
            <person name="Shetty J."/>
            <person name="Stajich J.E."/>
            <person name="Tripathy S."/>
            <person name="Wawra S."/>
            <person name="van West P."/>
            <person name="Whitty B.R."/>
            <person name="Coutinho P.M."/>
            <person name="Henrissat B."/>
            <person name="Martin F."/>
            <person name="Thomas P.D."/>
            <person name="Tyler B.M."/>
            <person name="De Vries R.P."/>
            <person name="Kamoun S."/>
            <person name="Yandell M."/>
            <person name="Tisserat N."/>
            <person name="Buell C.R."/>
        </authorList>
    </citation>
    <scope>NUCLEOTIDE SEQUENCE</scope>
    <source>
        <strain evidence="9">DAOM:BR144</strain>
    </source>
</reference>
<feature type="domain" description="Chorein N-terminal" evidence="6">
    <location>
        <begin position="1"/>
        <end position="396"/>
    </location>
</feature>
<feature type="compositionally biased region" description="Basic residues" evidence="5">
    <location>
        <begin position="581"/>
        <end position="591"/>
    </location>
</feature>
<keyword evidence="9" id="KW-1185">Reference proteome</keyword>
<evidence type="ECO:0000256" key="3">
    <source>
        <dbReference type="ARBA" id="ARBA00023055"/>
    </source>
</evidence>
<dbReference type="PANTHER" id="PTHR16166">
    <property type="entry name" value="VACUOLAR PROTEIN SORTING-ASSOCIATED PROTEIN VPS13"/>
    <property type="match status" value="1"/>
</dbReference>
<dbReference type="HOGENOM" id="CLU_000144_0_0_1"/>
<dbReference type="Pfam" id="PF25036">
    <property type="entry name" value="VPS13_VAB"/>
    <property type="match status" value="2"/>
</dbReference>
<feature type="compositionally biased region" description="Polar residues" evidence="5">
    <location>
        <begin position="1526"/>
        <end position="1536"/>
    </location>
</feature>
<dbReference type="Proteomes" id="UP000019132">
    <property type="component" value="Unassembled WGS sequence"/>
</dbReference>
<evidence type="ECO:0000259" key="7">
    <source>
        <dbReference type="Pfam" id="PF25036"/>
    </source>
</evidence>
<feature type="compositionally biased region" description="Polar residues" evidence="5">
    <location>
        <begin position="1134"/>
        <end position="1149"/>
    </location>
</feature>
<dbReference type="PANTHER" id="PTHR16166:SF93">
    <property type="entry name" value="INTERMEMBRANE LIPID TRANSFER PROTEIN VPS13"/>
    <property type="match status" value="1"/>
</dbReference>
<feature type="region of interest" description="Disordered" evidence="5">
    <location>
        <begin position="1122"/>
        <end position="1166"/>
    </location>
</feature>
<comment type="similarity">
    <text evidence="1">Belongs to the VPS13 family.</text>
</comment>
<feature type="region of interest" description="Disordered" evidence="5">
    <location>
        <begin position="1520"/>
        <end position="1541"/>
    </location>
</feature>
<dbReference type="GO" id="GO:0006869">
    <property type="term" value="P:lipid transport"/>
    <property type="evidence" value="ECO:0007669"/>
    <property type="project" value="UniProtKB-KW"/>
</dbReference>
<feature type="domain" description="Chorein N-terminal" evidence="6">
    <location>
        <begin position="454"/>
        <end position="1008"/>
    </location>
</feature>
<dbReference type="Pfam" id="PF12624">
    <property type="entry name" value="VPS13_N"/>
    <property type="match status" value="2"/>
</dbReference>
<feature type="compositionally biased region" description="Basic residues" evidence="5">
    <location>
        <begin position="1151"/>
        <end position="1161"/>
    </location>
</feature>
<dbReference type="InterPro" id="IPR026854">
    <property type="entry name" value="VPS13_N"/>
</dbReference>
<dbReference type="GO" id="GO:0045053">
    <property type="term" value="P:protein retention in Golgi apparatus"/>
    <property type="evidence" value="ECO:0007669"/>
    <property type="project" value="TreeGrafter"/>
</dbReference>
<feature type="region of interest" description="Disordered" evidence="5">
    <location>
        <begin position="2227"/>
        <end position="2265"/>
    </location>
</feature>